<comment type="caution">
    <text evidence="1">The sequence shown here is derived from an EMBL/GenBank/DDBJ whole genome shotgun (WGS) entry which is preliminary data.</text>
</comment>
<organism evidence="1 2">
    <name type="scientific">Sphingomonas aerophila</name>
    <dbReference type="NCBI Taxonomy" id="1344948"/>
    <lineage>
        <taxon>Bacteria</taxon>
        <taxon>Pseudomonadati</taxon>
        <taxon>Pseudomonadota</taxon>
        <taxon>Alphaproteobacteria</taxon>
        <taxon>Sphingomonadales</taxon>
        <taxon>Sphingomonadaceae</taxon>
        <taxon>Sphingomonas</taxon>
    </lineage>
</organism>
<dbReference type="Proteomes" id="UP000546200">
    <property type="component" value="Unassembled WGS sequence"/>
</dbReference>
<dbReference type="EMBL" id="JACIJK010000004">
    <property type="protein sequence ID" value="MBB5714599.1"/>
    <property type="molecule type" value="Genomic_DNA"/>
</dbReference>
<protein>
    <submittedName>
        <fullName evidence="1">Uncharacterized protein</fullName>
    </submittedName>
</protein>
<keyword evidence="2" id="KW-1185">Reference proteome</keyword>
<reference evidence="1 2" key="1">
    <citation type="submission" date="2020-08" db="EMBL/GenBank/DDBJ databases">
        <title>Genomic Encyclopedia of Type Strains, Phase IV (KMG-IV): sequencing the most valuable type-strain genomes for metagenomic binning, comparative biology and taxonomic classification.</title>
        <authorList>
            <person name="Goeker M."/>
        </authorList>
    </citation>
    <scope>NUCLEOTIDE SEQUENCE [LARGE SCALE GENOMIC DNA]</scope>
    <source>
        <strain evidence="1 2">DSM 100044</strain>
    </source>
</reference>
<evidence type="ECO:0000313" key="2">
    <source>
        <dbReference type="Proteomes" id="UP000546200"/>
    </source>
</evidence>
<accession>A0A7W9BCR1</accession>
<gene>
    <name evidence="1" type="ORF">FHS94_001435</name>
</gene>
<name>A0A7W9BCR1_9SPHN</name>
<dbReference type="AlphaFoldDB" id="A0A7W9BCR1"/>
<evidence type="ECO:0000313" key="1">
    <source>
        <dbReference type="EMBL" id="MBB5714599.1"/>
    </source>
</evidence>
<proteinExistence type="predicted"/>
<sequence>MSRLFPFRSDRGTRPYDCRRCPDVMPADMDLQCASVIKREVAASASYDARAFRRTRVAGFEVMLGSVRSSPERSKVPI</sequence>